<protein>
    <submittedName>
        <fullName evidence="1">Uncharacterized protein</fullName>
    </submittedName>
</protein>
<evidence type="ECO:0000313" key="2">
    <source>
        <dbReference type="Proteomes" id="UP000290289"/>
    </source>
</evidence>
<sequence>MYKNQNTSARVFQLKRILMHFNKKTMKIFALTELLSFATVCAIIQREVLRRKLLNMGNQGVTSQSRLCRSTILSVLGPSHTLTVLFLGTHTRTSQGVTHPRNALARTRLNSEFQWNRKPVSPQKISCYMEVGIHITLFPLVDVGCYNPPPLGARRPYWHTRTERHSGSDTIMSHPGQAPS</sequence>
<comment type="caution">
    <text evidence="1">The sequence shown here is derived from an EMBL/GenBank/DDBJ whole genome shotgun (WGS) entry which is preliminary data.</text>
</comment>
<dbReference type="AlphaFoldDB" id="A0A498IAV3"/>
<gene>
    <name evidence="1" type="ORF">DVH24_041216</name>
</gene>
<dbReference type="Proteomes" id="UP000290289">
    <property type="component" value="Chromosome 13"/>
</dbReference>
<accession>A0A498IAV3</accession>
<reference evidence="1 2" key="1">
    <citation type="submission" date="2018-10" db="EMBL/GenBank/DDBJ databases">
        <title>A high-quality apple genome assembly.</title>
        <authorList>
            <person name="Hu J."/>
        </authorList>
    </citation>
    <scope>NUCLEOTIDE SEQUENCE [LARGE SCALE GENOMIC DNA]</scope>
    <source>
        <strain evidence="2">cv. HFTH1</strain>
        <tissue evidence="1">Young leaf</tissue>
    </source>
</reference>
<dbReference type="EMBL" id="RDQH01000339">
    <property type="protein sequence ID" value="RXH80069.1"/>
    <property type="molecule type" value="Genomic_DNA"/>
</dbReference>
<keyword evidence="2" id="KW-1185">Reference proteome</keyword>
<evidence type="ECO:0000313" key="1">
    <source>
        <dbReference type="EMBL" id="RXH80069.1"/>
    </source>
</evidence>
<name>A0A498IAV3_MALDO</name>
<organism evidence="1 2">
    <name type="scientific">Malus domestica</name>
    <name type="common">Apple</name>
    <name type="synonym">Pyrus malus</name>
    <dbReference type="NCBI Taxonomy" id="3750"/>
    <lineage>
        <taxon>Eukaryota</taxon>
        <taxon>Viridiplantae</taxon>
        <taxon>Streptophyta</taxon>
        <taxon>Embryophyta</taxon>
        <taxon>Tracheophyta</taxon>
        <taxon>Spermatophyta</taxon>
        <taxon>Magnoliopsida</taxon>
        <taxon>eudicotyledons</taxon>
        <taxon>Gunneridae</taxon>
        <taxon>Pentapetalae</taxon>
        <taxon>rosids</taxon>
        <taxon>fabids</taxon>
        <taxon>Rosales</taxon>
        <taxon>Rosaceae</taxon>
        <taxon>Amygdaloideae</taxon>
        <taxon>Maleae</taxon>
        <taxon>Malus</taxon>
    </lineage>
</organism>
<proteinExistence type="predicted"/>